<dbReference type="Gene3D" id="6.10.140.1470">
    <property type="match status" value="1"/>
</dbReference>
<organism evidence="15 16">
    <name type="scientific">Strongylocentrotus purpuratus</name>
    <name type="common">Purple sea urchin</name>
    <dbReference type="NCBI Taxonomy" id="7668"/>
    <lineage>
        <taxon>Eukaryota</taxon>
        <taxon>Metazoa</taxon>
        <taxon>Echinodermata</taxon>
        <taxon>Eleutherozoa</taxon>
        <taxon>Echinozoa</taxon>
        <taxon>Echinoidea</taxon>
        <taxon>Euechinoidea</taxon>
        <taxon>Echinacea</taxon>
        <taxon>Camarodonta</taxon>
        <taxon>Echinidea</taxon>
        <taxon>Strongylocentrotidae</taxon>
        <taxon>Strongylocentrotus</taxon>
    </lineage>
</organism>
<evidence type="ECO:0000256" key="11">
    <source>
        <dbReference type="ARBA" id="ARBA00066716"/>
    </source>
</evidence>
<dbReference type="SUPFAM" id="SSF51197">
    <property type="entry name" value="Clavaminate synthase-like"/>
    <property type="match status" value="1"/>
</dbReference>
<comment type="catalytic activity">
    <reaction evidence="8">
        <text>7-[(3S)-3-amino-3-carboxypropyl]wyosine(37) in tRNA(Phe) + 2-oxoglutarate + O2 = 7-(2-hydroxy-3-amino-3-carboxypropyl)wyosine(37) in tRNA(Phe) + succinate + CO2</text>
        <dbReference type="Rhea" id="RHEA:37899"/>
        <dbReference type="Rhea" id="RHEA-COMP:10379"/>
        <dbReference type="Rhea" id="RHEA-COMP:11848"/>
        <dbReference type="ChEBI" id="CHEBI:15379"/>
        <dbReference type="ChEBI" id="CHEBI:16526"/>
        <dbReference type="ChEBI" id="CHEBI:16810"/>
        <dbReference type="ChEBI" id="CHEBI:30031"/>
        <dbReference type="ChEBI" id="CHEBI:73543"/>
        <dbReference type="ChEBI" id="CHEBI:73603"/>
        <dbReference type="EC" id="1.14.11.42"/>
    </reaction>
    <physiologicalReaction direction="left-to-right" evidence="8">
        <dbReference type="Rhea" id="RHEA:37900"/>
    </physiologicalReaction>
</comment>
<evidence type="ECO:0000256" key="9">
    <source>
        <dbReference type="ARBA" id="ARBA00054171"/>
    </source>
</evidence>
<dbReference type="GeneID" id="582742"/>
<dbReference type="AlphaFoldDB" id="A0A7M7RFY1"/>
<evidence type="ECO:0000256" key="2">
    <source>
        <dbReference type="ARBA" id="ARBA00011738"/>
    </source>
</evidence>
<dbReference type="SMART" id="SM00558">
    <property type="entry name" value="JmjC"/>
    <property type="match status" value="1"/>
</dbReference>
<feature type="domain" description="JmjC" evidence="14">
    <location>
        <begin position="125"/>
        <end position="269"/>
    </location>
</feature>
<keyword evidence="6" id="KW-0560">Oxidoreductase</keyword>
<evidence type="ECO:0000313" key="16">
    <source>
        <dbReference type="Proteomes" id="UP000007110"/>
    </source>
</evidence>
<dbReference type="EC" id="1.14.11.42" evidence="11"/>
<dbReference type="GO" id="GO:0031591">
    <property type="term" value="P:wybutosine biosynthetic process"/>
    <property type="evidence" value="ECO:0000318"/>
    <property type="project" value="GO_Central"/>
</dbReference>
<dbReference type="Gene3D" id="2.60.120.650">
    <property type="entry name" value="Cupin"/>
    <property type="match status" value="1"/>
</dbReference>
<dbReference type="InterPro" id="IPR041667">
    <property type="entry name" value="Cupin_8"/>
</dbReference>
<reference evidence="16" key="1">
    <citation type="submission" date="2015-02" db="EMBL/GenBank/DDBJ databases">
        <title>Genome sequencing for Strongylocentrotus purpuratus.</title>
        <authorList>
            <person name="Murali S."/>
            <person name="Liu Y."/>
            <person name="Vee V."/>
            <person name="English A."/>
            <person name="Wang M."/>
            <person name="Skinner E."/>
            <person name="Han Y."/>
            <person name="Muzny D.M."/>
            <person name="Worley K.C."/>
            <person name="Gibbs R.A."/>
        </authorList>
    </citation>
    <scope>NUCLEOTIDE SEQUENCE</scope>
</reference>
<dbReference type="GO" id="GO:0046872">
    <property type="term" value="F:metal ion binding"/>
    <property type="evidence" value="ECO:0007669"/>
    <property type="project" value="UniProtKB-KW"/>
</dbReference>
<proteinExistence type="inferred from homology"/>
<dbReference type="KEGG" id="spu:582742"/>
<evidence type="ECO:0000259" key="14">
    <source>
        <dbReference type="PROSITE" id="PS51184"/>
    </source>
</evidence>
<dbReference type="PANTHER" id="PTHR12461:SF104">
    <property type="entry name" value="TRNA WYBUTOSINE-SYNTHESIZING PROTEIN 5"/>
    <property type="match status" value="1"/>
</dbReference>
<comment type="function">
    <text evidence="9">tRNA hydroxylase that acts as a component of the wybutosine biosynthesis pathway. Wybutosine is a hyper modified guanosine with a tricyclic base found at the 3'-position adjacent to the anticodon of eukaryotic phenylalanine tRNA. Catalyzes the hydroxylation of 7-(a-amino-a-carboxypropyl)wyosine (yW-72) into undermodified hydroxywybutosine (OHyW*). OHyW* being further transformed into hydroxywybutosine (OHyW) by LCMT2/TYW4. OHyW is a derivative of wybutosine found in higher eukaryotes.</text>
</comment>
<evidence type="ECO:0000256" key="12">
    <source>
        <dbReference type="ARBA" id="ARBA00069230"/>
    </source>
</evidence>
<dbReference type="GO" id="GO:0102524">
    <property type="term" value="F:tRNA(Phe) (7-(3-amino-3-carboxypropyl)wyosine37-C2)-hydroxylase activity"/>
    <property type="evidence" value="ECO:0000318"/>
    <property type="project" value="GO_Central"/>
</dbReference>
<dbReference type="OrthoDB" id="263283at2759"/>
<comment type="subunit">
    <text evidence="2">Homodimer.</text>
</comment>
<evidence type="ECO:0000256" key="10">
    <source>
        <dbReference type="ARBA" id="ARBA00060814"/>
    </source>
</evidence>
<evidence type="ECO:0000256" key="5">
    <source>
        <dbReference type="ARBA" id="ARBA00022964"/>
    </source>
</evidence>
<evidence type="ECO:0000256" key="8">
    <source>
        <dbReference type="ARBA" id="ARBA00052052"/>
    </source>
</evidence>
<evidence type="ECO:0000256" key="3">
    <source>
        <dbReference type="ARBA" id="ARBA00022694"/>
    </source>
</evidence>
<protein>
    <recommendedName>
        <fullName evidence="12">tRNA wybutosine-synthesizing protein 5</fullName>
        <ecNumber evidence="11">1.14.11.42</ecNumber>
    </recommendedName>
    <alternativeName>
        <fullName evidence="13">tRNA(Phe) (7-(3-amino-3-carboxypropyl)wyosine(37)-C(2))-hydroxylase</fullName>
    </alternativeName>
</protein>
<dbReference type="FunFam" id="2.60.120.650:FF:000022">
    <property type="entry name" value="tRNA wybutosine-synthesizing protein 5"/>
    <property type="match status" value="1"/>
</dbReference>
<reference evidence="15" key="2">
    <citation type="submission" date="2021-01" db="UniProtKB">
        <authorList>
            <consortium name="EnsemblMetazoa"/>
        </authorList>
    </citation>
    <scope>IDENTIFICATION</scope>
</reference>
<dbReference type="Proteomes" id="UP000007110">
    <property type="component" value="Unassembled WGS sequence"/>
</dbReference>
<dbReference type="InParanoid" id="A0A7M7RFY1"/>
<keyword evidence="4" id="KW-0479">Metal-binding</keyword>
<evidence type="ECO:0000256" key="6">
    <source>
        <dbReference type="ARBA" id="ARBA00023002"/>
    </source>
</evidence>
<evidence type="ECO:0000256" key="7">
    <source>
        <dbReference type="ARBA" id="ARBA00023004"/>
    </source>
</evidence>
<dbReference type="InterPro" id="IPR003347">
    <property type="entry name" value="JmjC_dom"/>
</dbReference>
<dbReference type="OMA" id="LYDDRPV"/>
<dbReference type="PANTHER" id="PTHR12461">
    <property type="entry name" value="HYPOXIA-INDUCIBLE FACTOR 1 ALPHA INHIBITOR-RELATED"/>
    <property type="match status" value="1"/>
</dbReference>
<evidence type="ECO:0000256" key="1">
    <source>
        <dbReference type="ARBA" id="ARBA00001954"/>
    </source>
</evidence>
<comment type="cofactor">
    <cofactor evidence="1">
        <name>Fe(2+)</name>
        <dbReference type="ChEBI" id="CHEBI:29033"/>
    </cofactor>
</comment>
<dbReference type="FunCoup" id="A0A7M7RFY1">
    <property type="interactions" value="304"/>
</dbReference>
<dbReference type="RefSeq" id="XP_787777.3">
    <property type="nucleotide sequence ID" value="XM_782684.5"/>
</dbReference>
<keyword evidence="5" id="KW-0223">Dioxygenase</keyword>
<accession>A0A7M7RFY1</accession>
<keyword evidence="16" id="KW-1185">Reference proteome</keyword>
<sequence>MSFEWMKRDVPVITDVSKSEFLDVIYQKRNPAVLRGVDIGPCVEKWTAEYLASQGGDREVKIHVSPGAKMDFINKNYAYRSLQFCELIHRCSKEIQDDFFFQKDELYYLRSLGDDPRKGIADVKAQFPSLADDLKIPDFFNQDQFFSSVFRVGSANLQLWTHYDVMDNILMQVRGHKRVILFSPRDANHLYLTGDKSAVMDLDNPDFEKYPDLKLATPYHCLLEPGDVLFIPALWFHNVVSLDFSVAVNVFWRHLDISCYDNKDTYGNKDPVAASKALQIIQRGVKSLEDLPDEYRDFYGRRLVREIEKKTYLVDDKR</sequence>
<evidence type="ECO:0000313" key="15">
    <source>
        <dbReference type="EnsemblMetazoa" id="XP_787777"/>
    </source>
</evidence>
<dbReference type="EnsemblMetazoa" id="XM_782684">
    <property type="protein sequence ID" value="XP_787777"/>
    <property type="gene ID" value="LOC582742"/>
</dbReference>
<dbReference type="PROSITE" id="PS51184">
    <property type="entry name" value="JMJC"/>
    <property type="match status" value="1"/>
</dbReference>
<evidence type="ECO:0000256" key="4">
    <source>
        <dbReference type="ARBA" id="ARBA00022723"/>
    </source>
</evidence>
<dbReference type="Pfam" id="PF13621">
    <property type="entry name" value="Cupin_8"/>
    <property type="match status" value="1"/>
</dbReference>
<evidence type="ECO:0000256" key="13">
    <source>
        <dbReference type="ARBA" id="ARBA00082992"/>
    </source>
</evidence>
<keyword evidence="3" id="KW-0819">tRNA processing</keyword>
<dbReference type="GO" id="GO:0000049">
    <property type="term" value="F:tRNA binding"/>
    <property type="evidence" value="ECO:0000318"/>
    <property type="project" value="GO_Central"/>
</dbReference>
<comment type="similarity">
    <text evidence="10">Belongs to the TYW5 family.</text>
</comment>
<name>A0A7M7RFY1_STRPU</name>
<dbReference type="CTD" id="129450"/>
<keyword evidence="7" id="KW-0408">Iron</keyword>